<dbReference type="Pfam" id="PF02665">
    <property type="entry name" value="Nitrate_red_gam"/>
    <property type="match status" value="1"/>
</dbReference>
<dbReference type="SUPFAM" id="SSF46548">
    <property type="entry name" value="alpha-helical ferredoxin"/>
    <property type="match status" value="2"/>
</dbReference>
<evidence type="ECO:0000256" key="9">
    <source>
        <dbReference type="ARBA" id="ARBA00023136"/>
    </source>
</evidence>
<evidence type="ECO:0000256" key="6">
    <source>
        <dbReference type="ARBA" id="ARBA00023002"/>
    </source>
</evidence>
<accession>S7TFF7</accession>
<evidence type="ECO:0000313" key="13">
    <source>
        <dbReference type="Proteomes" id="UP000014975"/>
    </source>
</evidence>
<feature type="transmembrane region" description="Helical" evidence="10">
    <location>
        <begin position="46"/>
        <end position="72"/>
    </location>
</feature>
<dbReference type="PROSITE" id="PS00198">
    <property type="entry name" value="4FE4S_FER_1"/>
    <property type="match status" value="2"/>
</dbReference>
<comment type="caution">
    <text evidence="12">The sequence shown here is derived from an EMBL/GenBank/DDBJ whole genome shotgun (WGS) entry which is preliminary data.</text>
</comment>
<organism evidence="12 13">
    <name type="scientific">Alkalidesulfovibrio alkalitolerans DSM 16529</name>
    <dbReference type="NCBI Taxonomy" id="1121439"/>
    <lineage>
        <taxon>Bacteria</taxon>
        <taxon>Pseudomonadati</taxon>
        <taxon>Thermodesulfobacteriota</taxon>
        <taxon>Desulfovibrionia</taxon>
        <taxon>Desulfovibrionales</taxon>
        <taxon>Desulfovibrionaceae</taxon>
        <taxon>Alkalidesulfovibrio</taxon>
    </lineage>
</organism>
<feature type="domain" description="4Fe-4S ferredoxin-type" evidence="11">
    <location>
        <begin position="478"/>
        <end position="511"/>
    </location>
</feature>
<dbReference type="InterPro" id="IPR009051">
    <property type="entry name" value="Helical_ferredxn"/>
</dbReference>
<keyword evidence="4" id="KW-0479">Metal-binding</keyword>
<dbReference type="Pfam" id="PF13183">
    <property type="entry name" value="Fer4_8"/>
    <property type="match status" value="2"/>
</dbReference>
<evidence type="ECO:0000256" key="2">
    <source>
        <dbReference type="ARBA" id="ARBA00022475"/>
    </source>
</evidence>
<feature type="domain" description="4Fe-4S ferredoxin-type" evidence="11">
    <location>
        <begin position="379"/>
        <end position="408"/>
    </location>
</feature>
<evidence type="ECO:0000256" key="8">
    <source>
        <dbReference type="ARBA" id="ARBA00023014"/>
    </source>
</evidence>
<dbReference type="eggNOG" id="COG1150">
    <property type="taxonomic scope" value="Bacteria"/>
</dbReference>
<dbReference type="Proteomes" id="UP000014975">
    <property type="component" value="Unassembled WGS sequence"/>
</dbReference>
<dbReference type="GO" id="GO:0051536">
    <property type="term" value="F:iron-sulfur cluster binding"/>
    <property type="evidence" value="ECO:0007669"/>
    <property type="project" value="UniProtKB-KW"/>
</dbReference>
<keyword evidence="2" id="KW-1003">Cell membrane</keyword>
<gene>
    <name evidence="12" type="ORF">dsat_2182</name>
</gene>
<evidence type="ECO:0000313" key="12">
    <source>
        <dbReference type="EMBL" id="EPR35481.1"/>
    </source>
</evidence>
<evidence type="ECO:0000256" key="1">
    <source>
        <dbReference type="ARBA" id="ARBA00004651"/>
    </source>
</evidence>
<dbReference type="PATRIC" id="fig|1121439.3.peg.570"/>
<evidence type="ECO:0000256" key="5">
    <source>
        <dbReference type="ARBA" id="ARBA00022989"/>
    </source>
</evidence>
<feature type="domain" description="4Fe-4S ferredoxin-type" evidence="11">
    <location>
        <begin position="527"/>
        <end position="561"/>
    </location>
</feature>
<dbReference type="InterPro" id="IPR017896">
    <property type="entry name" value="4Fe4S_Fe-S-bd"/>
</dbReference>
<dbReference type="SUPFAM" id="SSF103501">
    <property type="entry name" value="Respiratory nitrate reductase 1 gamma chain"/>
    <property type="match status" value="2"/>
</dbReference>
<keyword evidence="8" id="KW-0411">Iron-sulfur</keyword>
<keyword evidence="6" id="KW-0560">Oxidoreductase</keyword>
<evidence type="ECO:0000256" key="4">
    <source>
        <dbReference type="ARBA" id="ARBA00022723"/>
    </source>
</evidence>
<dbReference type="InterPro" id="IPR017900">
    <property type="entry name" value="4Fe4S_Fe_S_CS"/>
</dbReference>
<dbReference type="Gene3D" id="1.10.1060.10">
    <property type="entry name" value="Alpha-helical ferredoxin"/>
    <property type="match status" value="2"/>
</dbReference>
<keyword evidence="13" id="KW-1185">Reference proteome</keyword>
<dbReference type="GO" id="GO:0005886">
    <property type="term" value="C:plasma membrane"/>
    <property type="evidence" value="ECO:0007669"/>
    <property type="project" value="UniProtKB-SubCell"/>
</dbReference>
<keyword evidence="5 10" id="KW-1133">Transmembrane helix</keyword>
<feature type="transmembrane region" description="Helical" evidence="10">
    <location>
        <begin position="7"/>
        <end position="26"/>
    </location>
</feature>
<dbReference type="PANTHER" id="PTHR43255:SF2">
    <property type="entry name" value="HETERODISULFIDE REDUCTASE RELATED PROTEIN"/>
    <property type="match status" value="1"/>
</dbReference>
<dbReference type="RefSeq" id="WP_020886068.1">
    <property type="nucleotide sequence ID" value="NZ_ATHI01000004.1"/>
</dbReference>
<reference evidence="12 13" key="1">
    <citation type="journal article" date="2013" name="Genome Announc.">
        <title>Draft genome sequences for three mercury-methylating, sulfate-reducing bacteria.</title>
        <authorList>
            <person name="Brown S.D."/>
            <person name="Hurt R.A.Jr."/>
            <person name="Gilmour C.C."/>
            <person name="Elias D.A."/>
        </authorList>
    </citation>
    <scope>NUCLEOTIDE SEQUENCE [LARGE SCALE GENOMIC DNA]</scope>
    <source>
        <strain evidence="12 13">DSM 16529</strain>
    </source>
</reference>
<dbReference type="GO" id="GO:0046872">
    <property type="term" value="F:metal ion binding"/>
    <property type="evidence" value="ECO:0007669"/>
    <property type="project" value="UniProtKB-KW"/>
</dbReference>
<evidence type="ECO:0000259" key="11">
    <source>
        <dbReference type="PROSITE" id="PS51379"/>
    </source>
</evidence>
<dbReference type="InterPro" id="IPR051460">
    <property type="entry name" value="HdrC_iron-sulfur_subunit"/>
</dbReference>
<dbReference type="EMBL" id="ATHI01000004">
    <property type="protein sequence ID" value="EPR35481.1"/>
    <property type="molecule type" value="Genomic_DNA"/>
</dbReference>
<dbReference type="GO" id="GO:0016491">
    <property type="term" value="F:oxidoreductase activity"/>
    <property type="evidence" value="ECO:0007669"/>
    <property type="project" value="UniProtKB-KW"/>
</dbReference>
<sequence>MFFSVTLYVSLAIFALGVLFKASGWFRQGLTEADRAIGPGPRIAGVMRAAGGSLSPAGIVAVLKALVLDALLLRRSFIRDRYRWAMHMLIFWGFMFLVVVHAMESVVSQALFPGYMSTLNPYLYLREIAGIMVLAGVGMAMYRRFVMPKPRLKTRSMDTATIALVALILVSGFLLKGAKIASQSEFTRMVEDYSILTDEKEIESLESLWVLEYGLISPRLKKPFDAAVIEEGRELNDMFCVSCHSPSQSAFVSYATSWLTYPVTANSDGKALVSFLWYIHILATFAGLAWLPFGKMFHALTSPVSLVAASVSGRGSSPAATAARRVMELDACTRCGACSERCSVGIADDALHNSLILPSEKLSALRAVAAGQDLAPERRKALLEGLVVCTNCHRCTDVCPVGIDLQDIWTATREDLLRLGPAEPYVLSQLRLHDLLRARDGGADAANAPGDAARALVLEHFAEAATAEVVLARPEAAKRFFPDQAGFNACFSCRTCTSSCPIMDCFENPRQELGILPHQIIHATILGVPEIAASSRMLWACVGCYQCQEQCPQGVPVADVLYAHKHAALARLKTGENA</sequence>
<keyword evidence="7" id="KW-0408">Iron</keyword>
<evidence type="ECO:0000256" key="3">
    <source>
        <dbReference type="ARBA" id="ARBA00022692"/>
    </source>
</evidence>
<protein>
    <submittedName>
        <fullName evidence="12">4Fe-4S ferredoxin, iron-sulpur binding domain-containing protein</fullName>
    </submittedName>
</protein>
<dbReference type="InterPro" id="IPR023234">
    <property type="entry name" value="NarG-like_domain"/>
</dbReference>
<dbReference type="PANTHER" id="PTHR43255">
    <property type="entry name" value="IRON-SULFUR-BINDING OXIDOREDUCTASE FADF-RELATED-RELATED"/>
    <property type="match status" value="1"/>
</dbReference>
<proteinExistence type="predicted"/>
<feature type="transmembrane region" description="Helical" evidence="10">
    <location>
        <begin position="123"/>
        <end position="142"/>
    </location>
</feature>
<dbReference type="Gene3D" id="1.20.950.20">
    <property type="entry name" value="Transmembrane di-heme cytochromes, Chain C"/>
    <property type="match status" value="2"/>
</dbReference>
<dbReference type="OrthoDB" id="5410318at2"/>
<evidence type="ECO:0000256" key="7">
    <source>
        <dbReference type="ARBA" id="ARBA00023004"/>
    </source>
</evidence>
<dbReference type="STRING" id="1121439.dsat_2182"/>
<evidence type="ECO:0000256" key="10">
    <source>
        <dbReference type="SAM" id="Phobius"/>
    </source>
</evidence>
<name>S7TFF7_9BACT</name>
<comment type="subcellular location">
    <subcellularLocation>
        <location evidence="1">Cell membrane</location>
        <topology evidence="1">Multi-pass membrane protein</topology>
    </subcellularLocation>
</comment>
<feature type="domain" description="4Fe-4S ferredoxin-type" evidence="11">
    <location>
        <begin position="323"/>
        <end position="352"/>
    </location>
</feature>
<feature type="transmembrane region" description="Helical" evidence="10">
    <location>
        <begin position="275"/>
        <end position="293"/>
    </location>
</feature>
<keyword evidence="9 10" id="KW-0472">Membrane</keyword>
<dbReference type="PROSITE" id="PS51379">
    <property type="entry name" value="4FE4S_FER_2"/>
    <property type="match status" value="4"/>
</dbReference>
<keyword evidence="3 10" id="KW-0812">Transmembrane</keyword>
<dbReference type="AlphaFoldDB" id="S7TFF7"/>
<feature type="transmembrane region" description="Helical" evidence="10">
    <location>
        <begin position="84"/>
        <end position="103"/>
    </location>
</feature>
<dbReference type="eggNOG" id="COG2181">
    <property type="taxonomic scope" value="Bacteria"/>
</dbReference>
<dbReference type="InterPro" id="IPR036197">
    <property type="entry name" value="NarG-like_sf"/>
</dbReference>